<keyword evidence="5" id="KW-0963">Cytoplasm</keyword>
<organism evidence="15 16">
    <name type="scientific">Kribbella solani</name>
    <dbReference type="NCBI Taxonomy" id="236067"/>
    <lineage>
        <taxon>Bacteria</taxon>
        <taxon>Bacillati</taxon>
        <taxon>Actinomycetota</taxon>
        <taxon>Actinomycetes</taxon>
        <taxon>Propionibacteriales</taxon>
        <taxon>Kribbellaceae</taxon>
        <taxon>Kribbella</taxon>
    </lineage>
</organism>
<evidence type="ECO:0000256" key="9">
    <source>
        <dbReference type="ARBA" id="ARBA00022691"/>
    </source>
</evidence>
<dbReference type="Proteomes" id="UP000558997">
    <property type="component" value="Unassembled WGS sequence"/>
</dbReference>
<evidence type="ECO:0000256" key="6">
    <source>
        <dbReference type="ARBA" id="ARBA00022552"/>
    </source>
</evidence>
<dbReference type="GO" id="GO:0070475">
    <property type="term" value="P:rRNA base methylation"/>
    <property type="evidence" value="ECO:0007669"/>
    <property type="project" value="TreeGrafter"/>
</dbReference>
<evidence type="ECO:0000256" key="7">
    <source>
        <dbReference type="ARBA" id="ARBA00022603"/>
    </source>
</evidence>
<evidence type="ECO:0000256" key="2">
    <source>
        <dbReference type="ARBA" id="ARBA00005528"/>
    </source>
</evidence>
<dbReference type="GO" id="GO:0070042">
    <property type="term" value="F:rRNA (uridine-N3-)-methyltransferase activity"/>
    <property type="evidence" value="ECO:0007669"/>
    <property type="project" value="TreeGrafter"/>
</dbReference>
<keyword evidence="16" id="KW-1185">Reference proteome</keyword>
<keyword evidence="7 15" id="KW-0489">Methyltransferase</keyword>
<dbReference type="GO" id="GO:0005737">
    <property type="term" value="C:cytoplasm"/>
    <property type="evidence" value="ECO:0007669"/>
    <property type="project" value="UniProtKB-SubCell"/>
</dbReference>
<dbReference type="PANTHER" id="PTHR30027:SF3">
    <property type="entry name" value="16S RRNA (URACIL(1498)-N(3))-METHYLTRANSFERASE"/>
    <property type="match status" value="1"/>
</dbReference>
<proteinExistence type="inferred from homology"/>
<dbReference type="RefSeq" id="WP_184834556.1">
    <property type="nucleotide sequence ID" value="NZ_BAAAVN010000001.1"/>
</dbReference>
<feature type="domain" description="Ribosomal RNA small subunit methyltransferase E methyltransferase" evidence="13">
    <location>
        <begin position="120"/>
        <end position="278"/>
    </location>
</feature>
<name>A0A841DT66_9ACTN</name>
<evidence type="ECO:0000256" key="3">
    <source>
        <dbReference type="ARBA" id="ARBA00012328"/>
    </source>
</evidence>
<dbReference type="Pfam" id="PF04452">
    <property type="entry name" value="Methyltrans_RNA"/>
    <property type="match status" value="1"/>
</dbReference>
<evidence type="ECO:0000256" key="5">
    <source>
        <dbReference type="ARBA" id="ARBA00022490"/>
    </source>
</evidence>
<dbReference type="EC" id="2.1.1.193" evidence="3"/>
<dbReference type="NCBIfam" id="NF008693">
    <property type="entry name" value="PRK11713.2-3"/>
    <property type="match status" value="1"/>
</dbReference>
<dbReference type="CDD" id="cd18084">
    <property type="entry name" value="RsmE-like"/>
    <property type="match status" value="1"/>
</dbReference>
<comment type="catalytic activity">
    <reaction evidence="12">
        <text>uridine(1498) in 16S rRNA + S-adenosyl-L-methionine = N(3)-methyluridine(1498) in 16S rRNA + S-adenosyl-L-homocysteine + H(+)</text>
        <dbReference type="Rhea" id="RHEA:42920"/>
        <dbReference type="Rhea" id="RHEA-COMP:10283"/>
        <dbReference type="Rhea" id="RHEA-COMP:10284"/>
        <dbReference type="ChEBI" id="CHEBI:15378"/>
        <dbReference type="ChEBI" id="CHEBI:57856"/>
        <dbReference type="ChEBI" id="CHEBI:59789"/>
        <dbReference type="ChEBI" id="CHEBI:65315"/>
        <dbReference type="ChEBI" id="CHEBI:74502"/>
        <dbReference type="EC" id="2.1.1.193"/>
    </reaction>
</comment>
<evidence type="ECO:0000256" key="12">
    <source>
        <dbReference type="ARBA" id="ARBA00047944"/>
    </source>
</evidence>
<dbReference type="Gene3D" id="3.40.1280.10">
    <property type="match status" value="1"/>
</dbReference>
<evidence type="ECO:0000259" key="13">
    <source>
        <dbReference type="Pfam" id="PF04452"/>
    </source>
</evidence>
<comment type="caution">
    <text evidence="15">The sequence shown here is derived from an EMBL/GenBank/DDBJ whole genome shotgun (WGS) entry which is preliminary data.</text>
</comment>
<reference evidence="15 16" key="1">
    <citation type="submission" date="2020-08" db="EMBL/GenBank/DDBJ databases">
        <title>Sequencing the genomes of 1000 actinobacteria strains.</title>
        <authorList>
            <person name="Klenk H.-P."/>
        </authorList>
    </citation>
    <scope>NUCLEOTIDE SEQUENCE [LARGE SCALE GENOMIC DNA]</scope>
    <source>
        <strain evidence="15 16">DSM 17294</strain>
    </source>
</reference>
<comment type="similarity">
    <text evidence="2">Belongs to the RNA methyltransferase RsmE family.</text>
</comment>
<dbReference type="NCBIfam" id="TIGR00046">
    <property type="entry name" value="RsmE family RNA methyltransferase"/>
    <property type="match status" value="1"/>
</dbReference>
<evidence type="ECO:0000256" key="11">
    <source>
        <dbReference type="ARBA" id="ARBA00033196"/>
    </source>
</evidence>
<keyword evidence="8 15" id="KW-0808">Transferase</keyword>
<sequence>MGVAVFFHADLGGGELAGGELAGGELAGADLAGADLAGAEPAGGELAGAEVAGGELVGAEVVLGGSEGRHAAVVRRIGTGERIRLTDGRGSWAEGPVVLAGKSGVTVAVDERGTTAAPDPRVVVVQALPKGERAELAVEMLTEVGADVIVPWNAERSQFRANPERVEKTLAKWRAWAFEAGKQSRRTWFAEVTPIASTAEVARLLAGAALPVVLHEEATTPLASLQPPTTGDIVLVIGPEGGIAPTELAAFTTYADPVRLGDTVLRTSTAGVAAAAALLAQSRWR</sequence>
<protein>
    <recommendedName>
        <fullName evidence="4">Ribosomal RNA small subunit methyltransferase E</fullName>
        <ecNumber evidence="3">2.1.1.193</ecNumber>
    </recommendedName>
    <alternativeName>
        <fullName evidence="11">16S rRNA m3U1498 methyltransferase</fullName>
    </alternativeName>
</protein>
<dbReference type="Pfam" id="PF20260">
    <property type="entry name" value="PUA_4"/>
    <property type="match status" value="1"/>
</dbReference>
<evidence type="ECO:0000313" key="15">
    <source>
        <dbReference type="EMBL" id="MBB5979517.1"/>
    </source>
</evidence>
<dbReference type="InterPro" id="IPR006700">
    <property type="entry name" value="RsmE"/>
</dbReference>
<accession>A0A841DT66</accession>
<dbReference type="InterPro" id="IPR046886">
    <property type="entry name" value="RsmE_MTase_dom"/>
</dbReference>
<dbReference type="SUPFAM" id="SSF88697">
    <property type="entry name" value="PUA domain-like"/>
    <property type="match status" value="1"/>
</dbReference>
<dbReference type="InterPro" id="IPR029028">
    <property type="entry name" value="Alpha/beta_knot_MTases"/>
</dbReference>
<dbReference type="InterPro" id="IPR029026">
    <property type="entry name" value="tRNA_m1G_MTases_N"/>
</dbReference>
<evidence type="ECO:0000259" key="14">
    <source>
        <dbReference type="Pfam" id="PF20260"/>
    </source>
</evidence>
<dbReference type="EMBL" id="JACHNF010000001">
    <property type="protein sequence ID" value="MBB5979517.1"/>
    <property type="molecule type" value="Genomic_DNA"/>
</dbReference>
<dbReference type="InterPro" id="IPR046887">
    <property type="entry name" value="RsmE_PUA-like"/>
</dbReference>
<gene>
    <name evidence="15" type="ORF">HDA44_002858</name>
</gene>
<dbReference type="SUPFAM" id="SSF75217">
    <property type="entry name" value="alpha/beta knot"/>
    <property type="match status" value="1"/>
</dbReference>
<feature type="domain" description="Ribosomal RNA small subunit methyltransferase E PUA-like" evidence="14">
    <location>
        <begin position="63"/>
        <end position="108"/>
    </location>
</feature>
<comment type="function">
    <text evidence="10">Specifically methylates the N3 position of the uracil ring of uridine 1498 (m3U1498) in 16S rRNA. Acts on the fully assembled 30S ribosomal subunit.</text>
</comment>
<dbReference type="InterPro" id="IPR015947">
    <property type="entry name" value="PUA-like_sf"/>
</dbReference>
<dbReference type="PANTHER" id="PTHR30027">
    <property type="entry name" value="RIBOSOMAL RNA SMALL SUBUNIT METHYLTRANSFERASE E"/>
    <property type="match status" value="1"/>
</dbReference>
<dbReference type="SUPFAM" id="SSF141571">
    <property type="entry name" value="Pentapeptide repeat-like"/>
    <property type="match status" value="1"/>
</dbReference>
<evidence type="ECO:0000256" key="4">
    <source>
        <dbReference type="ARBA" id="ARBA00013673"/>
    </source>
</evidence>
<dbReference type="AlphaFoldDB" id="A0A841DT66"/>
<evidence type="ECO:0000313" key="16">
    <source>
        <dbReference type="Proteomes" id="UP000558997"/>
    </source>
</evidence>
<keyword evidence="6" id="KW-0698">rRNA processing</keyword>
<comment type="subcellular location">
    <subcellularLocation>
        <location evidence="1">Cytoplasm</location>
    </subcellularLocation>
</comment>
<evidence type="ECO:0000256" key="10">
    <source>
        <dbReference type="ARBA" id="ARBA00025699"/>
    </source>
</evidence>
<dbReference type="Gene3D" id="2.40.240.20">
    <property type="entry name" value="Hypothetical PUA domain-like, domain 1"/>
    <property type="match status" value="1"/>
</dbReference>
<evidence type="ECO:0000256" key="8">
    <source>
        <dbReference type="ARBA" id="ARBA00022679"/>
    </source>
</evidence>
<keyword evidence="9" id="KW-0949">S-adenosyl-L-methionine</keyword>
<evidence type="ECO:0000256" key="1">
    <source>
        <dbReference type="ARBA" id="ARBA00004496"/>
    </source>
</evidence>